<dbReference type="PANTHER" id="PTHR45348">
    <property type="entry name" value="HYPOTHETICAL OXIDOREDUCTASE (EUROFUNG)"/>
    <property type="match status" value="1"/>
</dbReference>
<dbReference type="InterPro" id="IPR036291">
    <property type="entry name" value="NAD(P)-bd_dom_sf"/>
</dbReference>
<keyword evidence="5" id="KW-1185">Reference proteome</keyword>
<protein>
    <submittedName>
        <fullName evidence="4">Quinone oxidoreductase</fullName>
    </submittedName>
</protein>
<reference evidence="4 5" key="1">
    <citation type="journal article" date="2014" name="BMC Genomics">
        <title>Comparative genomics of the major fungal agents of human and animal Sporotrichosis: Sporothrix schenckii and Sporothrix brasiliensis.</title>
        <authorList>
            <person name="Teixeira M.M."/>
            <person name="de Almeida L.G."/>
            <person name="Kubitschek-Barreira P."/>
            <person name="Alves F.L."/>
            <person name="Kioshima E.S."/>
            <person name="Abadio A.K."/>
            <person name="Fernandes L."/>
            <person name="Derengowski L.S."/>
            <person name="Ferreira K.S."/>
            <person name="Souza R.C."/>
            <person name="Ruiz J.C."/>
            <person name="de Andrade N.C."/>
            <person name="Paes H.C."/>
            <person name="Nicola A.M."/>
            <person name="Albuquerque P."/>
            <person name="Gerber A.L."/>
            <person name="Martins V.P."/>
            <person name="Peconick L.D."/>
            <person name="Neto A.V."/>
            <person name="Chaucanez C.B."/>
            <person name="Silva P.A."/>
            <person name="Cunha O.L."/>
            <person name="de Oliveira F.F."/>
            <person name="dos Santos T.C."/>
            <person name="Barros A.L."/>
            <person name="Soares M.A."/>
            <person name="de Oliveira L.M."/>
            <person name="Marini M.M."/>
            <person name="Villalobos-Duno H."/>
            <person name="Cunha M.M."/>
            <person name="de Hoog S."/>
            <person name="da Silveira J.F."/>
            <person name="Henrissat B."/>
            <person name="Nino-Vega G.A."/>
            <person name="Cisalpino P.S."/>
            <person name="Mora-Montes H.M."/>
            <person name="Almeida S.R."/>
            <person name="Stajich J.E."/>
            <person name="Lopes-Bezerra L.M."/>
            <person name="Vasconcelos A.T."/>
            <person name="Felipe M.S."/>
        </authorList>
    </citation>
    <scope>NUCLEOTIDE SEQUENCE [LARGE SCALE GENOMIC DNA]</scope>
    <source>
        <strain evidence="4 5">5110</strain>
    </source>
</reference>
<dbReference type="SUPFAM" id="SSF51735">
    <property type="entry name" value="NAD(P)-binding Rossmann-fold domains"/>
    <property type="match status" value="1"/>
</dbReference>
<dbReference type="GO" id="GO:0016651">
    <property type="term" value="F:oxidoreductase activity, acting on NAD(P)H"/>
    <property type="evidence" value="ECO:0007669"/>
    <property type="project" value="InterPro"/>
</dbReference>
<dbReference type="CDD" id="cd08249">
    <property type="entry name" value="enoyl_reductase_like"/>
    <property type="match status" value="1"/>
</dbReference>
<gene>
    <name evidence="4" type="ORF">SPBR_02910</name>
</gene>
<dbReference type="AlphaFoldDB" id="A0A0C2J8D0"/>
<evidence type="ECO:0000256" key="1">
    <source>
        <dbReference type="ARBA" id="ARBA00008072"/>
    </source>
</evidence>
<dbReference type="Gene3D" id="3.40.50.720">
    <property type="entry name" value="NAD(P)-binding Rossmann-like Domain"/>
    <property type="match status" value="1"/>
</dbReference>
<evidence type="ECO:0000313" key="5">
    <source>
        <dbReference type="Proteomes" id="UP000031575"/>
    </source>
</evidence>
<dbReference type="Proteomes" id="UP000031575">
    <property type="component" value="Unassembled WGS sequence"/>
</dbReference>
<keyword evidence="2" id="KW-0560">Oxidoreductase</keyword>
<dbReference type="Gene3D" id="3.90.180.10">
    <property type="entry name" value="Medium-chain alcohol dehydrogenases, catalytic domain"/>
    <property type="match status" value="1"/>
</dbReference>
<dbReference type="RefSeq" id="XP_040621262.1">
    <property type="nucleotide sequence ID" value="XM_040761213.1"/>
</dbReference>
<dbReference type="SUPFAM" id="SSF50129">
    <property type="entry name" value="GroES-like"/>
    <property type="match status" value="1"/>
</dbReference>
<evidence type="ECO:0000259" key="3">
    <source>
        <dbReference type="SMART" id="SM00829"/>
    </source>
</evidence>
<comment type="similarity">
    <text evidence="1">Belongs to the zinc-containing alcohol dehydrogenase family.</text>
</comment>
<dbReference type="InterPro" id="IPR020843">
    <property type="entry name" value="ER"/>
</dbReference>
<sequence length="383" mass="40181">MASALLTTPHPIDINASPYYTAIMKEAQVSKDTVVHIVDVPVPIPAAGQVLIKVVVSGSNPKDWKLPAWRDRTHNSGDDIAGIVASVGAGVNEFKAGDRVAAFHEIGEAAASFAEYALAWAHTTFHIPETTSFEEASTIPLVALTAAIALFHDLGLPDPWTTAAATDKPDPWKSLDDSGKGGAVAETPLVVYGASSGVGAAAIQLARLANIHPVIAVAGQSTAFVETLLDKSKGDVVVDYRGGDDAAIAALKKAVGGRTVRHAVNAMSGGSSNYIVSSVLQPDGRVSLVLPWKNDERIKGTVQSVLTSVGRVHRDLKDLGFVYSRYLGRALAEGNFKGHPYEVVPGGLAGVQTGLQKLRDGKAHGIKYVFRIADTEGAGKDKL</sequence>
<dbReference type="PANTHER" id="PTHR45348:SF5">
    <property type="entry name" value="OXIDOREDUCTASE, PUTATIVE (AFU_ORTHOLOGUE AFUA_8G01420)-RELATED"/>
    <property type="match status" value="1"/>
</dbReference>
<dbReference type="InterPro" id="IPR013154">
    <property type="entry name" value="ADH-like_N"/>
</dbReference>
<dbReference type="GeneID" id="63676134"/>
<dbReference type="Pfam" id="PF08240">
    <property type="entry name" value="ADH_N"/>
    <property type="match status" value="1"/>
</dbReference>
<comment type="caution">
    <text evidence="4">The sequence shown here is derived from an EMBL/GenBank/DDBJ whole genome shotgun (WGS) entry which is preliminary data.</text>
</comment>
<accession>A0A0C2J8D0</accession>
<evidence type="ECO:0000313" key="4">
    <source>
        <dbReference type="EMBL" id="KIH93252.1"/>
    </source>
</evidence>
<dbReference type="EMBL" id="AWTV01000006">
    <property type="protein sequence ID" value="KIH93252.1"/>
    <property type="molecule type" value="Genomic_DNA"/>
</dbReference>
<dbReference type="HOGENOM" id="CLU_026673_16_0_1"/>
<dbReference type="InterPro" id="IPR011032">
    <property type="entry name" value="GroES-like_sf"/>
</dbReference>
<dbReference type="InterPro" id="IPR047122">
    <property type="entry name" value="Trans-enoyl_RdTase-like"/>
</dbReference>
<organism evidence="4 5">
    <name type="scientific">Sporothrix brasiliensis 5110</name>
    <dbReference type="NCBI Taxonomy" id="1398154"/>
    <lineage>
        <taxon>Eukaryota</taxon>
        <taxon>Fungi</taxon>
        <taxon>Dikarya</taxon>
        <taxon>Ascomycota</taxon>
        <taxon>Pezizomycotina</taxon>
        <taxon>Sordariomycetes</taxon>
        <taxon>Sordariomycetidae</taxon>
        <taxon>Ophiostomatales</taxon>
        <taxon>Ophiostomataceae</taxon>
        <taxon>Sporothrix</taxon>
    </lineage>
</organism>
<evidence type="ECO:0000256" key="2">
    <source>
        <dbReference type="ARBA" id="ARBA00023002"/>
    </source>
</evidence>
<proteinExistence type="inferred from homology"/>
<feature type="domain" description="Enoyl reductase (ER)" evidence="3">
    <location>
        <begin position="32"/>
        <end position="370"/>
    </location>
</feature>
<dbReference type="SMART" id="SM00829">
    <property type="entry name" value="PKS_ER"/>
    <property type="match status" value="1"/>
</dbReference>
<name>A0A0C2J8D0_9PEZI</name>
<dbReference type="OrthoDB" id="3233595at2759"/>
<dbReference type="VEuPathDB" id="FungiDB:SPBR_02910"/>